<dbReference type="PANTHER" id="PTHR34211">
    <property type="entry name" value="CALCINEURIN-LIKE METALLO-PHOSPHOESTERASE SUPERFAMILY PROTEIN"/>
    <property type="match status" value="1"/>
</dbReference>
<dbReference type="AlphaFoldDB" id="A0A2N0VJ92"/>
<keyword evidence="1" id="KW-1133">Transmembrane helix</keyword>
<proteinExistence type="predicted"/>
<gene>
    <name evidence="2" type="ORF">CWD77_01995</name>
</gene>
<evidence type="ECO:0000313" key="3">
    <source>
        <dbReference type="Proteomes" id="UP000233398"/>
    </source>
</evidence>
<feature type="transmembrane region" description="Helical" evidence="1">
    <location>
        <begin position="442"/>
        <end position="466"/>
    </location>
</feature>
<organism evidence="2 3">
    <name type="scientific">Rhodohalobacter barkolensis</name>
    <dbReference type="NCBI Taxonomy" id="2053187"/>
    <lineage>
        <taxon>Bacteria</taxon>
        <taxon>Pseudomonadati</taxon>
        <taxon>Balneolota</taxon>
        <taxon>Balneolia</taxon>
        <taxon>Balneolales</taxon>
        <taxon>Balneolaceae</taxon>
        <taxon>Rhodohalobacter</taxon>
    </lineage>
</organism>
<dbReference type="RefSeq" id="WP_101071552.1">
    <property type="nucleotide sequence ID" value="NZ_PISP01000001.1"/>
</dbReference>
<dbReference type="Proteomes" id="UP000233398">
    <property type="component" value="Unassembled WGS sequence"/>
</dbReference>
<protein>
    <submittedName>
        <fullName evidence="2">Metallophosphoesterase</fullName>
    </submittedName>
</protein>
<dbReference type="Gene3D" id="3.60.21.10">
    <property type="match status" value="1"/>
</dbReference>
<dbReference type="PANTHER" id="PTHR34211:SF3">
    <property type="entry name" value="CALCINEURIN-LIKE METALLO-PHOSPHOESTERASE SUPERFAMILY PROTEIN"/>
    <property type="match status" value="1"/>
</dbReference>
<dbReference type="OrthoDB" id="500534at2"/>
<feature type="transmembrane region" description="Helical" evidence="1">
    <location>
        <begin position="478"/>
        <end position="511"/>
    </location>
</feature>
<dbReference type="EMBL" id="PISP01000001">
    <property type="protein sequence ID" value="PKD44262.1"/>
    <property type="molecule type" value="Genomic_DNA"/>
</dbReference>
<sequence length="589" mass="66557">MNSGEVSNQEKKKVDSLDFRREKMVDWFSPSQLAKTGLQAVVSSVFGNYADKRETQAALSNDEESLKPYDFSDREEIWLDYVSDLGSGWNSTYSVAYLLGRKELNIQSFNGKDYDLKRGDILVMGGDEVYPVATPEEYKNRLVGPYRSSLSSVQDSDSAPTLFAIPGNHDWYDGLSSFMKLFCQQRWMGGWKTRQNRSYFAIKLPGNWWLWGIDIQLHADIDKPQLDYFDRMCDLAKKGDNVILCTAEPSWSYQEYQKSDKPYQNLKFFKDRYALKGEKELNFSLILAGDLHHYVSFREKGSENPKWRITAGGGGAFLHPTHQIPDTLNFEDSVYEKSQASPSNKESRRMAFKNLLFPFINVRFGSFFALVYILFGWFVSAGNSGSLVTQMASSGLSDLGVLIPSLFITLLGSPGLSIFLALIFFGILALADTNRKKPLSSWIAGIIHGAVQVTFLIAGLWLVAYIVNGIAGINPLSVWGIVLFAAGIGLSGWLLNGFAMGIYLMICILVLKTHDTEAFSSFRGEDYKSFVRMHVNSDGLTIYPITIPKVCRNWQEVEEKFEGEDPWFIPADEEEFKYSLIEDPINIRP</sequence>
<name>A0A2N0VJ92_9BACT</name>
<accession>A0A2N0VJ92</accession>
<reference evidence="2 3" key="1">
    <citation type="submission" date="2017-11" db="EMBL/GenBank/DDBJ databases">
        <title>Rhodohalobacter 15182 sp. nov., isolated from a salt lake.</title>
        <authorList>
            <person name="Han S."/>
        </authorList>
    </citation>
    <scope>NUCLEOTIDE SEQUENCE [LARGE SCALE GENOMIC DNA]</scope>
    <source>
        <strain evidence="2 3">15182</strain>
    </source>
</reference>
<comment type="caution">
    <text evidence="2">The sequence shown here is derived from an EMBL/GenBank/DDBJ whole genome shotgun (WGS) entry which is preliminary data.</text>
</comment>
<keyword evidence="1" id="KW-0812">Transmembrane</keyword>
<evidence type="ECO:0000256" key="1">
    <source>
        <dbReference type="SAM" id="Phobius"/>
    </source>
</evidence>
<dbReference type="SUPFAM" id="SSF56300">
    <property type="entry name" value="Metallo-dependent phosphatases"/>
    <property type="match status" value="1"/>
</dbReference>
<evidence type="ECO:0000313" key="2">
    <source>
        <dbReference type="EMBL" id="PKD44262.1"/>
    </source>
</evidence>
<feature type="transmembrane region" description="Helical" evidence="1">
    <location>
        <begin position="355"/>
        <end position="379"/>
    </location>
</feature>
<keyword evidence="1" id="KW-0472">Membrane</keyword>
<keyword evidence="3" id="KW-1185">Reference proteome</keyword>
<dbReference type="InterPro" id="IPR029052">
    <property type="entry name" value="Metallo-depent_PP-like"/>
</dbReference>
<feature type="transmembrane region" description="Helical" evidence="1">
    <location>
        <begin position="399"/>
        <end position="430"/>
    </location>
</feature>